<dbReference type="AlphaFoldDB" id="A0A9K3CND2"/>
<keyword evidence="2" id="KW-1185">Reference proteome</keyword>
<evidence type="ECO:0000313" key="1">
    <source>
        <dbReference type="EMBL" id="GIQ80244.1"/>
    </source>
</evidence>
<accession>A0A9K3CND2</accession>
<evidence type="ECO:0000313" key="2">
    <source>
        <dbReference type="Proteomes" id="UP000265618"/>
    </source>
</evidence>
<feature type="non-terminal residue" evidence="1">
    <location>
        <position position="47"/>
    </location>
</feature>
<protein>
    <submittedName>
        <fullName evidence="1">Uncharacterized protein</fullName>
    </submittedName>
</protein>
<sequence length="47" mass="5064">MAGRGGKSLNFPSVWDAISEQVPAAELVQLRWSVGEELVSGSESLFQ</sequence>
<organism evidence="1 2">
    <name type="scientific">Kipferlia bialata</name>
    <dbReference type="NCBI Taxonomy" id="797122"/>
    <lineage>
        <taxon>Eukaryota</taxon>
        <taxon>Metamonada</taxon>
        <taxon>Carpediemonas-like organisms</taxon>
        <taxon>Kipferlia</taxon>
    </lineage>
</organism>
<name>A0A9K3CND2_9EUKA</name>
<gene>
    <name evidence="1" type="ORF">KIPB_001011</name>
</gene>
<comment type="caution">
    <text evidence="1">The sequence shown here is derived from an EMBL/GenBank/DDBJ whole genome shotgun (WGS) entry which is preliminary data.</text>
</comment>
<reference evidence="1 2" key="1">
    <citation type="journal article" date="2018" name="PLoS ONE">
        <title>The draft genome of Kipferlia bialata reveals reductive genome evolution in fornicate parasites.</title>
        <authorList>
            <person name="Tanifuji G."/>
            <person name="Takabayashi S."/>
            <person name="Kume K."/>
            <person name="Takagi M."/>
            <person name="Nakayama T."/>
            <person name="Kamikawa R."/>
            <person name="Inagaki Y."/>
            <person name="Hashimoto T."/>
        </authorList>
    </citation>
    <scope>NUCLEOTIDE SEQUENCE [LARGE SCALE GENOMIC DNA]</scope>
    <source>
        <strain evidence="1">NY0173</strain>
    </source>
</reference>
<proteinExistence type="predicted"/>
<dbReference type="Proteomes" id="UP000265618">
    <property type="component" value="Unassembled WGS sequence"/>
</dbReference>
<dbReference type="EMBL" id="BDIP01000130">
    <property type="protein sequence ID" value="GIQ80244.1"/>
    <property type="molecule type" value="Genomic_DNA"/>
</dbReference>